<protein>
    <recommendedName>
        <fullName evidence="4">Seipin</fullName>
    </recommendedName>
</protein>
<dbReference type="EMBL" id="CP111012">
    <property type="protein sequence ID" value="WAQ93492.1"/>
    <property type="molecule type" value="Genomic_DNA"/>
</dbReference>
<sequence length="144" mass="17014">MSLNPIKTATTFAMTRQIFFPVSDFYLLSNNVVLDIFRELWLKKSDSTHARVIRCSYHVLFSEVRIAMRSCCFFAICLTTVLWFVFLYTNEWSSFTKGYPKQMKRETNYMESPFIDSKLYINTSKAESVKYFMVEPTDLVEQLD</sequence>
<organism evidence="2 3">
    <name type="scientific">Mya arenaria</name>
    <name type="common">Soft-shell clam</name>
    <dbReference type="NCBI Taxonomy" id="6604"/>
    <lineage>
        <taxon>Eukaryota</taxon>
        <taxon>Metazoa</taxon>
        <taxon>Spiralia</taxon>
        <taxon>Lophotrochozoa</taxon>
        <taxon>Mollusca</taxon>
        <taxon>Bivalvia</taxon>
        <taxon>Autobranchia</taxon>
        <taxon>Heteroconchia</taxon>
        <taxon>Euheterodonta</taxon>
        <taxon>Imparidentia</taxon>
        <taxon>Neoheterodontei</taxon>
        <taxon>Myida</taxon>
        <taxon>Myoidea</taxon>
        <taxon>Myidae</taxon>
        <taxon>Mya</taxon>
    </lineage>
</organism>
<evidence type="ECO:0008006" key="4">
    <source>
        <dbReference type="Google" id="ProtNLM"/>
    </source>
</evidence>
<accession>A0ABY7D755</accession>
<evidence type="ECO:0000256" key="1">
    <source>
        <dbReference type="SAM" id="Phobius"/>
    </source>
</evidence>
<keyword evidence="1" id="KW-0472">Membrane</keyword>
<name>A0ABY7D755_MYAAR</name>
<keyword evidence="1" id="KW-0812">Transmembrane</keyword>
<feature type="transmembrane region" description="Helical" evidence="1">
    <location>
        <begin position="66"/>
        <end position="88"/>
    </location>
</feature>
<keyword evidence="1" id="KW-1133">Transmembrane helix</keyword>
<dbReference type="Proteomes" id="UP001164746">
    <property type="component" value="Chromosome 1"/>
</dbReference>
<evidence type="ECO:0000313" key="3">
    <source>
        <dbReference type="Proteomes" id="UP001164746"/>
    </source>
</evidence>
<gene>
    <name evidence="2" type="ORF">MAR_005963</name>
</gene>
<evidence type="ECO:0000313" key="2">
    <source>
        <dbReference type="EMBL" id="WAQ93492.1"/>
    </source>
</evidence>
<reference evidence="2" key="1">
    <citation type="submission" date="2022-11" db="EMBL/GenBank/DDBJ databases">
        <title>Centuries of genome instability and evolution in soft-shell clam transmissible cancer (bioRxiv).</title>
        <authorList>
            <person name="Hart S.F.M."/>
            <person name="Yonemitsu M.A."/>
            <person name="Giersch R.M."/>
            <person name="Beal B.F."/>
            <person name="Arriagada G."/>
            <person name="Davis B.W."/>
            <person name="Ostrander E.A."/>
            <person name="Goff S.P."/>
            <person name="Metzger M.J."/>
        </authorList>
    </citation>
    <scope>NUCLEOTIDE SEQUENCE</scope>
    <source>
        <strain evidence="2">MELC-2E11</strain>
        <tissue evidence="2">Siphon/mantle</tissue>
    </source>
</reference>
<keyword evidence="3" id="KW-1185">Reference proteome</keyword>
<proteinExistence type="predicted"/>